<evidence type="ECO:0008006" key="5">
    <source>
        <dbReference type="Google" id="ProtNLM"/>
    </source>
</evidence>
<dbReference type="EMBL" id="DS995707">
    <property type="protein sequence ID" value="EEQ34943.1"/>
    <property type="molecule type" value="Genomic_DNA"/>
</dbReference>
<proteinExistence type="predicted"/>
<feature type="chain" id="PRO_5002951855" description="Solute carrier family 40 protein" evidence="2">
    <location>
        <begin position="23"/>
        <end position="351"/>
    </location>
</feature>
<evidence type="ECO:0000256" key="2">
    <source>
        <dbReference type="SAM" id="SignalP"/>
    </source>
</evidence>
<keyword evidence="1" id="KW-1133">Transmembrane helix</keyword>
<organism evidence="3 4">
    <name type="scientific">Arthroderma otae (strain ATCC MYA-4605 / CBS 113480)</name>
    <name type="common">Microsporum canis</name>
    <dbReference type="NCBI Taxonomy" id="554155"/>
    <lineage>
        <taxon>Eukaryota</taxon>
        <taxon>Fungi</taxon>
        <taxon>Dikarya</taxon>
        <taxon>Ascomycota</taxon>
        <taxon>Pezizomycotina</taxon>
        <taxon>Eurotiomycetes</taxon>
        <taxon>Eurotiomycetidae</taxon>
        <taxon>Onygenales</taxon>
        <taxon>Arthrodermataceae</taxon>
        <taxon>Microsporum</taxon>
    </lineage>
</organism>
<protein>
    <recommendedName>
        <fullName evidence="5">Solute carrier family 40 protein</fullName>
    </recommendedName>
</protein>
<dbReference type="RefSeq" id="XP_002843979.1">
    <property type="nucleotide sequence ID" value="XM_002843933.1"/>
</dbReference>
<evidence type="ECO:0000313" key="3">
    <source>
        <dbReference type="EMBL" id="EEQ34943.1"/>
    </source>
</evidence>
<dbReference type="OMA" id="DPFHTNF"/>
<dbReference type="OrthoDB" id="3009728at2759"/>
<feature type="transmembrane region" description="Helical" evidence="1">
    <location>
        <begin position="160"/>
        <end position="182"/>
    </location>
</feature>
<feature type="transmembrane region" description="Helical" evidence="1">
    <location>
        <begin position="255"/>
        <end position="279"/>
    </location>
</feature>
<name>C5FXA3_ARTOC</name>
<dbReference type="AlphaFoldDB" id="C5FXA3"/>
<dbReference type="Proteomes" id="UP000002035">
    <property type="component" value="Unassembled WGS sequence"/>
</dbReference>
<keyword evidence="1" id="KW-0472">Membrane</keyword>
<accession>C5FXA3</accession>
<dbReference type="VEuPathDB" id="FungiDB:MCYG_07762"/>
<dbReference type="eggNOG" id="ENOG502SQ4J">
    <property type="taxonomic scope" value="Eukaryota"/>
</dbReference>
<feature type="transmembrane region" description="Helical" evidence="1">
    <location>
        <begin position="291"/>
        <end position="311"/>
    </location>
</feature>
<evidence type="ECO:0000313" key="4">
    <source>
        <dbReference type="Proteomes" id="UP000002035"/>
    </source>
</evidence>
<dbReference type="HOGENOM" id="CLU_057711_1_0_1"/>
<feature type="signal peptide" evidence="2">
    <location>
        <begin position="1"/>
        <end position="22"/>
    </location>
</feature>
<dbReference type="GeneID" id="9225541"/>
<evidence type="ECO:0000256" key="1">
    <source>
        <dbReference type="SAM" id="Phobius"/>
    </source>
</evidence>
<keyword evidence="4" id="KW-1185">Reference proteome</keyword>
<keyword evidence="2" id="KW-0732">Signal</keyword>
<sequence>MRPKISTITALILLSVAAPAAARSTSQFRKFFPAWNGYLLNIIDNECQEQRDKYFDPSNGERVLSYQLANCLLDGMEEFRKTEMGITSVILGLLPTMLQTFGPTVVEVSVLASRRPLLAFLLGIAMPSVSTGGPLANPAESLRRTIDFRIRSHVLPQARWAWLLISVSEYLIAAAAAANVFYQVYQLAYWSISVSAIAVDSGTISETYTPCLWLLLLIPVHLLSFWRLKLRYKPSEETADFEKQKSWLRAVKNKGLLSIAVQFWTDIASAVVFIFSTVALSSQIFISLGDVVPIIARFLIGTLVCRAVLLFELHGLREVTSQSQKDAIHSGYESVCGQDGKGVTAELGLTL</sequence>
<keyword evidence="1" id="KW-0812">Transmembrane</keyword>
<feature type="transmembrane region" description="Helical" evidence="1">
    <location>
        <begin position="117"/>
        <end position="139"/>
    </location>
</feature>
<reference evidence="4" key="1">
    <citation type="journal article" date="2012" name="MBio">
        <title>Comparative genome analysis of Trichophyton rubrum and related dermatophytes reveals candidate genes involved in infection.</title>
        <authorList>
            <person name="Martinez D.A."/>
            <person name="Oliver B.G."/>
            <person name="Graeser Y."/>
            <person name="Goldberg J.M."/>
            <person name="Li W."/>
            <person name="Martinez-Rossi N.M."/>
            <person name="Monod M."/>
            <person name="Shelest E."/>
            <person name="Barton R.C."/>
            <person name="Birch E."/>
            <person name="Brakhage A.A."/>
            <person name="Chen Z."/>
            <person name="Gurr S.J."/>
            <person name="Heiman D."/>
            <person name="Heitman J."/>
            <person name="Kosti I."/>
            <person name="Rossi A."/>
            <person name="Saif S."/>
            <person name="Samalova M."/>
            <person name="Saunders C.W."/>
            <person name="Shea T."/>
            <person name="Summerbell R.C."/>
            <person name="Xu J."/>
            <person name="Young S."/>
            <person name="Zeng Q."/>
            <person name="Birren B.W."/>
            <person name="Cuomo C.A."/>
            <person name="White T.C."/>
        </authorList>
    </citation>
    <scope>NUCLEOTIDE SEQUENCE [LARGE SCALE GENOMIC DNA]</scope>
    <source>
        <strain evidence="4">ATCC MYA-4605 / CBS 113480</strain>
    </source>
</reference>
<feature type="transmembrane region" description="Helical" evidence="1">
    <location>
        <begin position="207"/>
        <end position="226"/>
    </location>
</feature>
<gene>
    <name evidence="3" type="ORF">MCYG_07762</name>
</gene>